<evidence type="ECO:0000256" key="1">
    <source>
        <dbReference type="ARBA" id="ARBA00022741"/>
    </source>
</evidence>
<dbReference type="GO" id="GO:0005524">
    <property type="term" value="F:ATP binding"/>
    <property type="evidence" value="ECO:0007669"/>
    <property type="project" value="UniProtKB-KW"/>
</dbReference>
<keyword evidence="2" id="KW-0067">ATP-binding</keyword>
<dbReference type="Pfam" id="PF07726">
    <property type="entry name" value="AAA_3"/>
    <property type="match status" value="1"/>
</dbReference>
<protein>
    <submittedName>
        <fullName evidence="6">AAA family ATPase</fullName>
    </submittedName>
</protein>
<dbReference type="Gene3D" id="3.40.50.300">
    <property type="entry name" value="P-loop containing nucleotide triphosphate hydrolases"/>
    <property type="match status" value="1"/>
</dbReference>
<proteinExistence type="inferred from homology"/>
<dbReference type="EMBL" id="SRMF01000001">
    <property type="protein sequence ID" value="TGG95743.1"/>
    <property type="molecule type" value="Genomic_DNA"/>
</dbReference>
<dbReference type="CDD" id="cd00009">
    <property type="entry name" value="AAA"/>
    <property type="match status" value="1"/>
</dbReference>
<keyword evidence="1" id="KW-0547">Nucleotide-binding</keyword>
<sequence length="317" mass="35092">MTLSRFQQLQSYLSSSVIGQEQLIEALLLGLLTDGHVLLEGPPGLAKTRAVKALALGVRGEFQRIQFTPDLLPSDITGAEIFRADQQSFEFQPGPIFANLLLADEINRSPAKVQAALLEGMSERQVSAGRETRALPDLFMVVATQNPLEQEGTYPLPEAQLDRFLLHVRIRHPSPDTERAILRLTRHGDRLQPPPADPLGWPDIQAARTEVAQIHVSASIEDYLVHLADATRRPARYSNELADWLAAGISPRATIGLEQVCRAQAWLEGMDFVTPDLVQRLLPLVYRHRLSLDFRAQAQGVSIDHVIDALLHAVPVS</sequence>
<evidence type="ECO:0000259" key="4">
    <source>
        <dbReference type="Pfam" id="PF07726"/>
    </source>
</evidence>
<accession>A0A4Z0WJN8</accession>
<dbReference type="Pfam" id="PF17863">
    <property type="entry name" value="AAA_lid_2"/>
    <property type="match status" value="1"/>
</dbReference>
<dbReference type="InterPro" id="IPR041628">
    <property type="entry name" value="ChlI/MoxR_AAA_lid"/>
</dbReference>
<feature type="domain" description="ChlI/MoxR AAA lid" evidence="5">
    <location>
        <begin position="245"/>
        <end position="308"/>
    </location>
</feature>
<dbReference type="PANTHER" id="PTHR42759:SF1">
    <property type="entry name" value="MAGNESIUM-CHELATASE SUBUNIT CHLD"/>
    <property type="match status" value="1"/>
</dbReference>
<evidence type="ECO:0000313" key="7">
    <source>
        <dbReference type="Proteomes" id="UP000297475"/>
    </source>
</evidence>
<gene>
    <name evidence="6" type="ORF">E4656_04860</name>
</gene>
<evidence type="ECO:0000313" key="6">
    <source>
        <dbReference type="EMBL" id="TGG95743.1"/>
    </source>
</evidence>
<feature type="domain" description="ATPase AAA-3" evidence="4">
    <location>
        <begin position="36"/>
        <end position="166"/>
    </location>
</feature>
<dbReference type="SUPFAM" id="SSF52540">
    <property type="entry name" value="P-loop containing nucleoside triphosphate hydrolases"/>
    <property type="match status" value="1"/>
</dbReference>
<evidence type="ECO:0000256" key="2">
    <source>
        <dbReference type="ARBA" id="ARBA00022840"/>
    </source>
</evidence>
<dbReference type="RefSeq" id="WP_135481664.1">
    <property type="nucleotide sequence ID" value="NZ_SRMF01000001.1"/>
</dbReference>
<organism evidence="6 7">
    <name type="scientific">Natronospirillum operosum</name>
    <dbReference type="NCBI Taxonomy" id="2759953"/>
    <lineage>
        <taxon>Bacteria</taxon>
        <taxon>Pseudomonadati</taxon>
        <taxon>Pseudomonadota</taxon>
        <taxon>Gammaproteobacteria</taxon>
        <taxon>Oceanospirillales</taxon>
        <taxon>Natronospirillaceae</taxon>
        <taxon>Natronospirillum</taxon>
    </lineage>
</organism>
<dbReference type="OrthoDB" id="9808397at2"/>
<keyword evidence="7" id="KW-1185">Reference proteome</keyword>
<dbReference type="InterPro" id="IPR027417">
    <property type="entry name" value="P-loop_NTPase"/>
</dbReference>
<dbReference type="GO" id="GO:0016887">
    <property type="term" value="F:ATP hydrolysis activity"/>
    <property type="evidence" value="ECO:0007669"/>
    <property type="project" value="InterPro"/>
</dbReference>
<name>A0A4Z0WJN8_9GAMM</name>
<dbReference type="PANTHER" id="PTHR42759">
    <property type="entry name" value="MOXR FAMILY PROTEIN"/>
    <property type="match status" value="1"/>
</dbReference>
<dbReference type="AlphaFoldDB" id="A0A4Z0WJN8"/>
<dbReference type="Proteomes" id="UP000297475">
    <property type="component" value="Unassembled WGS sequence"/>
</dbReference>
<comment type="similarity">
    <text evidence="3">Belongs to the MoxR family.</text>
</comment>
<reference evidence="6 7" key="1">
    <citation type="submission" date="2019-04" db="EMBL/GenBank/DDBJ databases">
        <title>Natronospirillum operosus gen. nov., sp. nov., a haloalkaliphilic satellite isolated from decaying biomass of laboratory culture of cyanobacterium Geitlerinema sp. and proposal of Natronospirillaceae fam. nov. and Saccharospirillaceae fam. nov.</title>
        <authorList>
            <person name="Kevbrin V."/>
            <person name="Boltyanskaya Y."/>
            <person name="Koziaeva V."/>
            <person name="Grouzdev D.S."/>
            <person name="Park M."/>
            <person name="Cho J."/>
        </authorList>
    </citation>
    <scope>NUCLEOTIDE SEQUENCE [LARGE SCALE GENOMIC DNA]</scope>
    <source>
        <strain evidence="6 7">G-116</strain>
    </source>
</reference>
<evidence type="ECO:0000259" key="5">
    <source>
        <dbReference type="Pfam" id="PF17863"/>
    </source>
</evidence>
<dbReference type="FunFam" id="3.40.50.300:FF:000640">
    <property type="entry name" value="MoxR family ATPase"/>
    <property type="match status" value="1"/>
</dbReference>
<evidence type="ECO:0000256" key="3">
    <source>
        <dbReference type="ARBA" id="ARBA00061607"/>
    </source>
</evidence>
<dbReference type="InterPro" id="IPR011703">
    <property type="entry name" value="ATPase_AAA-3"/>
</dbReference>
<comment type="caution">
    <text evidence="6">The sequence shown here is derived from an EMBL/GenBank/DDBJ whole genome shotgun (WGS) entry which is preliminary data.</text>
</comment>
<dbReference type="PIRSF" id="PIRSF002849">
    <property type="entry name" value="AAA_ATPase_chaperone_MoxR_prd"/>
    <property type="match status" value="1"/>
</dbReference>
<dbReference type="InterPro" id="IPR050764">
    <property type="entry name" value="CbbQ/NirQ/NorQ/GpvN"/>
</dbReference>
<dbReference type="Gene3D" id="1.10.8.80">
    <property type="entry name" value="Magnesium chelatase subunit I, C-Terminal domain"/>
    <property type="match status" value="1"/>
</dbReference>